<feature type="region of interest" description="Disordered" evidence="1">
    <location>
        <begin position="498"/>
        <end position="541"/>
    </location>
</feature>
<feature type="compositionally biased region" description="Pro residues" evidence="1">
    <location>
        <begin position="521"/>
        <end position="539"/>
    </location>
</feature>
<dbReference type="InterPro" id="IPR036170">
    <property type="entry name" value="YezG-like_sf"/>
</dbReference>
<organism evidence="2 3">
    <name type="scientific">Streptomyces antimycoticus</name>
    <dbReference type="NCBI Taxonomy" id="68175"/>
    <lineage>
        <taxon>Bacteria</taxon>
        <taxon>Bacillati</taxon>
        <taxon>Actinomycetota</taxon>
        <taxon>Actinomycetes</taxon>
        <taxon>Kitasatosporales</taxon>
        <taxon>Streptomycetaceae</taxon>
        <taxon>Streptomyces</taxon>
        <taxon>Streptomyces violaceusniger group</taxon>
    </lineage>
</organism>
<reference evidence="2 3" key="1">
    <citation type="journal article" date="2020" name="Int. J. Syst. Evol. Microbiol.">
        <title>Reclassification of Streptomyces castelarensis and Streptomyces sporoclivatus as later heterotypic synonyms of Streptomyces antimycoticus.</title>
        <authorList>
            <person name="Komaki H."/>
            <person name="Tamura T."/>
        </authorList>
    </citation>
    <scope>NUCLEOTIDE SEQUENCE [LARGE SCALE GENOMIC DNA]</scope>
    <source>
        <strain evidence="2 3">NBRC 100767</strain>
    </source>
</reference>
<evidence type="ECO:0000313" key="3">
    <source>
        <dbReference type="Proteomes" id="UP000463951"/>
    </source>
</evidence>
<proteinExistence type="predicted"/>
<name>A0A499UFH5_9ACTN</name>
<protein>
    <submittedName>
        <fullName evidence="2">Uncharacterized protein</fullName>
    </submittedName>
</protein>
<dbReference type="AlphaFoldDB" id="A0A499UFH5"/>
<dbReference type="Proteomes" id="UP000463951">
    <property type="component" value="Chromosome"/>
</dbReference>
<dbReference type="EMBL" id="AP019620">
    <property type="protein sequence ID" value="BBJ39232.1"/>
    <property type="molecule type" value="Genomic_DNA"/>
</dbReference>
<evidence type="ECO:0000256" key="1">
    <source>
        <dbReference type="SAM" id="MobiDB-lite"/>
    </source>
</evidence>
<dbReference type="SUPFAM" id="SSF160424">
    <property type="entry name" value="BH3703-like"/>
    <property type="match status" value="1"/>
</dbReference>
<sequence length="726" mass="78947">MTGYVMAATDAGGERFGERVVPTAPTLGEAAAFGDSYRMNYVSVRRGHDDITLYGRDATGTWSVLVADAPALVVVQTRRRHDVLCRPEPVWDTSPQVGFEYAPTPDGDYVLTAVDVSGEPLGQRVSSSAPTLAEAAGLGDLHEADYVVAGRDDGDVVTLYGRDAGGSWSVIAADVDVETAEEVCLWFDLTQHYRGRTSPGTDPGGRADHPLDHVPTPEGGQMAAARAISLVVERIRARRLDYPTQGLAADRFEAGWSVYAPVDADESDPMAFLDMPVGRAVFLVSDVGRVKETSSSIPPQQAGDMFTAEEAYVRRRPAEERFMADLRDQVMGLDRASGGSAGISSFTIDAPTEQVVAARASRLVDPIVQQVALLGPPGWDRFAVAFSFTVSGEVAQLRFWCGNRSTDVRVPEQIAVLVRRQRHLAARMPAGPWWRLLLAVSHSRGTGAQVTTEYDYGDEPFPDDHLQAPEHYRDDLAAYPRAHTPAWLSAYVAGAGEAGRASRGPRPPAGRGPRPSARPAQPAPAPAAPTPVPKTPAPAPVLDTKVRRKRLYASPQEIIFGRHSLALDQAEWVSYTATHTATKRFLYPTTHDSTWDFAVGRYPYYGGPVVRVHFYEPGRRADRPEEWTFLVHLARQHLEPRLLTELVARVRRGETITVGGSVKVNQGGIACAKPRLSLPWASISAPRLHNGMIYIYQAGVEKPVLTVPLSYPNAQLIPALFATLTS</sequence>
<gene>
    <name evidence="2" type="ORF">SSPO_019500</name>
</gene>
<evidence type="ECO:0000313" key="2">
    <source>
        <dbReference type="EMBL" id="BBJ39232.1"/>
    </source>
</evidence>
<feature type="compositionally biased region" description="Low complexity" evidence="1">
    <location>
        <begin position="511"/>
        <end position="520"/>
    </location>
</feature>
<accession>A0A499UFH5</accession>